<keyword evidence="1" id="KW-0472">Membrane</keyword>
<name>A0A0L0DED4_THETB</name>
<keyword evidence="1" id="KW-1133">Transmembrane helix</keyword>
<keyword evidence="1" id="KW-0812">Transmembrane</keyword>
<evidence type="ECO:0000313" key="4">
    <source>
        <dbReference type="Proteomes" id="UP000054408"/>
    </source>
</evidence>
<reference evidence="3 4" key="1">
    <citation type="submission" date="2010-05" db="EMBL/GenBank/DDBJ databases">
        <title>The Genome Sequence of Thecamonas trahens ATCC 50062.</title>
        <authorList>
            <consortium name="The Broad Institute Genome Sequencing Platform"/>
            <person name="Russ C."/>
            <person name="Cuomo C."/>
            <person name="Shea T."/>
            <person name="Young S.K."/>
            <person name="Zeng Q."/>
            <person name="Koehrsen M."/>
            <person name="Haas B."/>
            <person name="Borodovsky M."/>
            <person name="Guigo R."/>
            <person name="Alvarado L."/>
            <person name="Berlin A."/>
            <person name="Bochicchio J."/>
            <person name="Borenstein D."/>
            <person name="Chapman S."/>
            <person name="Chen Z."/>
            <person name="Freedman E."/>
            <person name="Gellesch M."/>
            <person name="Goldberg J."/>
            <person name="Griggs A."/>
            <person name="Gujja S."/>
            <person name="Heilman E."/>
            <person name="Heiman D."/>
            <person name="Hepburn T."/>
            <person name="Howarth C."/>
            <person name="Jen D."/>
            <person name="Larson L."/>
            <person name="Mehta T."/>
            <person name="Park D."/>
            <person name="Pearson M."/>
            <person name="Roberts A."/>
            <person name="Saif S."/>
            <person name="Shenoy N."/>
            <person name="Sisk P."/>
            <person name="Stolte C."/>
            <person name="Sykes S."/>
            <person name="Thomson T."/>
            <person name="Walk T."/>
            <person name="White J."/>
            <person name="Yandava C."/>
            <person name="Burger G."/>
            <person name="Gray M.W."/>
            <person name="Holland P.W.H."/>
            <person name="King N."/>
            <person name="Lang F.B.F."/>
            <person name="Roger A.J."/>
            <person name="Ruiz-Trillo I."/>
            <person name="Lander E."/>
            <person name="Nusbaum C."/>
        </authorList>
    </citation>
    <scope>NUCLEOTIDE SEQUENCE [LARGE SCALE GENOMIC DNA]</scope>
    <source>
        <strain evidence="3 4">ATCC 50062</strain>
    </source>
</reference>
<keyword evidence="4" id="KW-1185">Reference proteome</keyword>
<dbReference type="AlphaFoldDB" id="A0A0L0DED4"/>
<evidence type="ECO:0000313" key="3">
    <source>
        <dbReference type="EMBL" id="KNC50659.1"/>
    </source>
</evidence>
<dbReference type="GeneID" id="25560600"/>
<proteinExistence type="predicted"/>
<protein>
    <submittedName>
        <fullName evidence="3">Uncharacterized protein</fullName>
    </submittedName>
</protein>
<feature type="transmembrane region" description="Helical" evidence="1">
    <location>
        <begin position="250"/>
        <end position="272"/>
    </location>
</feature>
<dbReference type="EMBL" id="GL349435">
    <property type="protein sequence ID" value="KNC50659.1"/>
    <property type="molecule type" value="Genomic_DNA"/>
</dbReference>
<dbReference type="Proteomes" id="UP000054408">
    <property type="component" value="Unassembled WGS sequence"/>
</dbReference>
<keyword evidence="2" id="KW-0732">Signal</keyword>
<sequence length="290" mass="30113">MAAARYDHLTKAAMMIGQCVGVLVLVCMLGMALSAVVDPVYTGHSSCNIKVINNGPSGCTMPAHIGEDIYEMAKTHQLVIEGRVSEVSLVNTTGNVAGLSLSTTLWQPIGKGSAIGVWNEDTPLANISSTAVYSGAYALQLDTPIDDGKRLTWSVNGGLSSSDKSAVWSTHLSLRLEIVVGFSSVCNGSDCHNCVSDPSICRFCPASESRSRGCWPTSFSHTCFDSIAQCDAPPPPAPSPSPSGLSTSKMAIAVAGGVGGLAVIAAIFFFVWRARASKTGSAEGSALLKP</sequence>
<evidence type="ECO:0000256" key="1">
    <source>
        <dbReference type="SAM" id="Phobius"/>
    </source>
</evidence>
<dbReference type="RefSeq" id="XP_013762539.1">
    <property type="nucleotide sequence ID" value="XM_013907085.1"/>
</dbReference>
<organism evidence="3 4">
    <name type="scientific">Thecamonas trahens ATCC 50062</name>
    <dbReference type="NCBI Taxonomy" id="461836"/>
    <lineage>
        <taxon>Eukaryota</taxon>
        <taxon>Apusozoa</taxon>
        <taxon>Apusomonadida</taxon>
        <taxon>Apusomonadidae</taxon>
        <taxon>Thecamonas</taxon>
    </lineage>
</organism>
<feature type="signal peptide" evidence="2">
    <location>
        <begin position="1"/>
        <end position="34"/>
    </location>
</feature>
<feature type="chain" id="PRO_5005537432" evidence="2">
    <location>
        <begin position="35"/>
        <end position="290"/>
    </location>
</feature>
<accession>A0A0L0DED4</accession>
<evidence type="ECO:0000256" key="2">
    <source>
        <dbReference type="SAM" id="SignalP"/>
    </source>
</evidence>
<gene>
    <name evidence="3" type="ORF">AMSG_00819</name>
</gene>